<dbReference type="SUPFAM" id="SSF53474">
    <property type="entry name" value="alpha/beta-Hydrolases"/>
    <property type="match status" value="1"/>
</dbReference>
<dbReference type="InterPro" id="IPR000073">
    <property type="entry name" value="AB_hydrolase_1"/>
</dbReference>
<accession>A0A399EXX5</accession>
<protein>
    <submittedName>
        <fullName evidence="3">3-oxoadipate enol-lactonase 2</fullName>
        <ecNumber evidence="3">3.1.1.24</ecNumber>
    </submittedName>
</protein>
<dbReference type="EC" id="3.1.1.24" evidence="3"/>
<dbReference type="InterPro" id="IPR050266">
    <property type="entry name" value="AB_hydrolase_sf"/>
</dbReference>
<dbReference type="Pfam" id="PF00561">
    <property type="entry name" value="Abhydrolase_1"/>
    <property type="match status" value="1"/>
</dbReference>
<dbReference type="RefSeq" id="WP_119359150.1">
    <property type="nucleotide sequence ID" value="NZ_QWKZ01000009.1"/>
</dbReference>
<evidence type="ECO:0000259" key="2">
    <source>
        <dbReference type="Pfam" id="PF00561"/>
    </source>
</evidence>
<dbReference type="PANTHER" id="PTHR43798:SF31">
    <property type="entry name" value="AB HYDROLASE SUPERFAMILY PROTEIN YCLE"/>
    <property type="match status" value="1"/>
</dbReference>
<keyword evidence="1 3" id="KW-0378">Hydrolase</keyword>
<dbReference type="Proteomes" id="UP000265800">
    <property type="component" value="Unassembled WGS sequence"/>
</dbReference>
<evidence type="ECO:0000313" key="4">
    <source>
        <dbReference type="Proteomes" id="UP000265800"/>
    </source>
</evidence>
<dbReference type="NCBIfam" id="TIGR02427">
    <property type="entry name" value="protocat_pcaD"/>
    <property type="match status" value="1"/>
</dbReference>
<dbReference type="GO" id="GO:0016020">
    <property type="term" value="C:membrane"/>
    <property type="evidence" value="ECO:0007669"/>
    <property type="project" value="TreeGrafter"/>
</dbReference>
<dbReference type="InterPro" id="IPR029058">
    <property type="entry name" value="AB_hydrolase_fold"/>
</dbReference>
<dbReference type="OrthoDB" id="252464at2"/>
<keyword evidence="4" id="KW-1185">Reference proteome</keyword>
<dbReference type="InterPro" id="IPR026968">
    <property type="entry name" value="PcaD/CatD"/>
</dbReference>
<sequence>MTRFARVNGLVLHYRLEGAGPPVVFINSLGSDLRIWDAQAQGLTPYFQVLRYDKRGHGLSEAPPPPYTLADHTQDLKALLDHLALEQVSLVGISVGGLIALDFARTYPERTRALVLMDTGARIGSVESWNERIRAIGETSLAEVAKGVIARWFTPAFFREQPATAQGYYQMLARTPVEGYIGTCAALRDADLRGGLGAVRAPALVLCGAQDPSTPPSLSEALAQELRAPLRLLEGAAHLPCIEQPEATLSEIRAFLEVYGGR</sequence>
<dbReference type="Gene3D" id="3.40.50.1820">
    <property type="entry name" value="alpha/beta hydrolase"/>
    <property type="match status" value="1"/>
</dbReference>
<dbReference type="PRINTS" id="PR00111">
    <property type="entry name" value="ABHYDROLASE"/>
</dbReference>
<evidence type="ECO:0000256" key="1">
    <source>
        <dbReference type="ARBA" id="ARBA00022801"/>
    </source>
</evidence>
<dbReference type="PANTHER" id="PTHR43798">
    <property type="entry name" value="MONOACYLGLYCEROL LIPASE"/>
    <property type="match status" value="1"/>
</dbReference>
<feature type="domain" description="AB hydrolase-1" evidence="2">
    <location>
        <begin position="21"/>
        <end position="244"/>
    </location>
</feature>
<name>A0A399EXX5_9DEIN</name>
<comment type="caution">
    <text evidence="3">The sequence shown here is derived from an EMBL/GenBank/DDBJ whole genome shotgun (WGS) entry which is preliminary data.</text>
</comment>
<gene>
    <name evidence="3" type="primary">catD_1</name>
    <name evidence="3" type="ORF">Mlute_00463</name>
</gene>
<reference evidence="3 4" key="1">
    <citation type="submission" date="2018-08" db="EMBL/GenBank/DDBJ databases">
        <title>Meiothermus luteus KCTC 52599 genome sequencing project.</title>
        <authorList>
            <person name="Da Costa M.S."/>
            <person name="Albuquerque L."/>
            <person name="Raposo P."/>
            <person name="Froufe H.J.C."/>
            <person name="Barroso C.S."/>
            <person name="Egas C."/>
        </authorList>
    </citation>
    <scope>NUCLEOTIDE SEQUENCE [LARGE SCALE GENOMIC DNA]</scope>
    <source>
        <strain evidence="3 4">KCTC 52599</strain>
    </source>
</reference>
<dbReference type="GO" id="GO:0042952">
    <property type="term" value="P:beta-ketoadipate pathway"/>
    <property type="evidence" value="ECO:0007669"/>
    <property type="project" value="InterPro"/>
</dbReference>
<dbReference type="GO" id="GO:0047570">
    <property type="term" value="F:3-oxoadipate enol-lactonase activity"/>
    <property type="evidence" value="ECO:0007669"/>
    <property type="project" value="UniProtKB-EC"/>
</dbReference>
<evidence type="ECO:0000313" key="3">
    <source>
        <dbReference type="EMBL" id="RIH88858.1"/>
    </source>
</evidence>
<proteinExistence type="predicted"/>
<organism evidence="3 4">
    <name type="scientific">Meiothermus luteus</name>
    <dbReference type="NCBI Taxonomy" id="2026184"/>
    <lineage>
        <taxon>Bacteria</taxon>
        <taxon>Thermotogati</taxon>
        <taxon>Deinococcota</taxon>
        <taxon>Deinococci</taxon>
        <taxon>Thermales</taxon>
        <taxon>Thermaceae</taxon>
        <taxon>Meiothermus</taxon>
    </lineage>
</organism>
<dbReference type="AlphaFoldDB" id="A0A399EXX5"/>
<dbReference type="EMBL" id="QWKZ01000009">
    <property type="protein sequence ID" value="RIH88858.1"/>
    <property type="molecule type" value="Genomic_DNA"/>
</dbReference>